<keyword evidence="2 5" id="KW-0808">Transferase</keyword>
<feature type="binding site" evidence="5">
    <location>
        <position position="142"/>
    </location>
    <ligand>
        <name>S-adenosyl-L-methionine</name>
        <dbReference type="ChEBI" id="CHEBI:59789"/>
    </ligand>
</feature>
<reference evidence="9 10" key="1">
    <citation type="submission" date="2020-08" db="EMBL/GenBank/DDBJ databases">
        <title>Aquariorum lacteus gen. nov., sp. nov., a new member of the family Comamonadaceae, isolated from freshwater aquarium.</title>
        <authorList>
            <person name="Chun S.-J."/>
        </authorList>
    </citation>
    <scope>NUCLEOTIDE SEQUENCE [LARGE SCALE GENOMIC DNA]</scope>
    <source>
        <strain evidence="9 10">SJAQ100</strain>
    </source>
</reference>
<feature type="binding site" evidence="5">
    <location>
        <position position="209"/>
    </location>
    <ligand>
        <name>S-adenosyl-L-methionine</name>
        <dbReference type="ChEBI" id="CHEBI:59789"/>
    </ligand>
</feature>
<dbReference type="Gene3D" id="3.40.50.150">
    <property type="entry name" value="Vaccinia Virus protein VP39"/>
    <property type="match status" value="1"/>
</dbReference>
<evidence type="ECO:0000313" key="9">
    <source>
        <dbReference type="EMBL" id="MBB1162146.1"/>
    </source>
</evidence>
<comment type="catalytic activity">
    <reaction evidence="4 5">
        <text>L-glutaminyl-[peptide chain release factor] + S-adenosyl-L-methionine = N(5)-methyl-L-glutaminyl-[peptide chain release factor] + S-adenosyl-L-homocysteine + H(+)</text>
        <dbReference type="Rhea" id="RHEA:42896"/>
        <dbReference type="Rhea" id="RHEA-COMP:10271"/>
        <dbReference type="Rhea" id="RHEA-COMP:10272"/>
        <dbReference type="ChEBI" id="CHEBI:15378"/>
        <dbReference type="ChEBI" id="CHEBI:30011"/>
        <dbReference type="ChEBI" id="CHEBI:57856"/>
        <dbReference type="ChEBI" id="CHEBI:59789"/>
        <dbReference type="ChEBI" id="CHEBI:61891"/>
        <dbReference type="EC" id="2.1.1.297"/>
    </reaction>
</comment>
<dbReference type="Pfam" id="PF05175">
    <property type="entry name" value="MTS"/>
    <property type="match status" value="1"/>
</dbReference>
<comment type="similarity">
    <text evidence="5">Belongs to the protein N5-glutamine methyltransferase family. PrmC subfamily.</text>
</comment>
<keyword evidence="3 5" id="KW-0949">S-adenosyl-L-methionine</keyword>
<evidence type="ECO:0000259" key="8">
    <source>
        <dbReference type="Pfam" id="PF17827"/>
    </source>
</evidence>
<keyword evidence="1 5" id="KW-0489">Methyltransferase</keyword>
<dbReference type="Proteomes" id="UP000586093">
    <property type="component" value="Unassembled WGS sequence"/>
</dbReference>
<feature type="region of interest" description="Disordered" evidence="6">
    <location>
        <begin position="161"/>
        <end position="186"/>
    </location>
</feature>
<dbReference type="GO" id="GO:0102559">
    <property type="term" value="F:peptide chain release factor N(5)-glutamine methyltransferase activity"/>
    <property type="evidence" value="ECO:0007669"/>
    <property type="project" value="UniProtKB-EC"/>
</dbReference>
<evidence type="ECO:0000256" key="1">
    <source>
        <dbReference type="ARBA" id="ARBA00022603"/>
    </source>
</evidence>
<organism evidence="9 10">
    <name type="scientific">Aquariibacter albus</name>
    <dbReference type="NCBI Taxonomy" id="2759899"/>
    <lineage>
        <taxon>Bacteria</taxon>
        <taxon>Pseudomonadati</taxon>
        <taxon>Pseudomonadota</taxon>
        <taxon>Betaproteobacteria</taxon>
        <taxon>Burkholderiales</taxon>
        <taxon>Sphaerotilaceae</taxon>
        <taxon>Aquariibacter</taxon>
    </lineage>
</organism>
<dbReference type="RefSeq" id="WP_182663758.1">
    <property type="nucleotide sequence ID" value="NZ_JACIVI010000002.1"/>
</dbReference>
<dbReference type="Gene3D" id="1.10.8.10">
    <property type="entry name" value="DNA helicase RuvA subunit, C-terminal domain"/>
    <property type="match status" value="1"/>
</dbReference>
<dbReference type="PANTHER" id="PTHR18895">
    <property type="entry name" value="HEMK METHYLTRANSFERASE"/>
    <property type="match status" value="1"/>
</dbReference>
<dbReference type="PROSITE" id="PS00092">
    <property type="entry name" value="N6_MTASE"/>
    <property type="match status" value="1"/>
</dbReference>
<dbReference type="NCBIfam" id="TIGR00536">
    <property type="entry name" value="hemK_fam"/>
    <property type="match status" value="1"/>
</dbReference>
<dbReference type="AlphaFoldDB" id="A0A839HK99"/>
<dbReference type="GO" id="GO:0003676">
    <property type="term" value="F:nucleic acid binding"/>
    <property type="evidence" value="ECO:0007669"/>
    <property type="project" value="InterPro"/>
</dbReference>
<dbReference type="GO" id="GO:0032259">
    <property type="term" value="P:methylation"/>
    <property type="evidence" value="ECO:0007669"/>
    <property type="project" value="UniProtKB-KW"/>
</dbReference>
<proteinExistence type="inferred from homology"/>
<evidence type="ECO:0000256" key="6">
    <source>
        <dbReference type="SAM" id="MobiDB-lite"/>
    </source>
</evidence>
<gene>
    <name evidence="5" type="primary">prmC</name>
    <name evidence="9" type="ORF">H4F90_09145</name>
</gene>
<comment type="function">
    <text evidence="5">Methylates the class 1 translation termination release factors RF1/PrfA and RF2/PrfB on the glutamine residue of the universally conserved GGQ motif.</text>
</comment>
<keyword evidence="10" id="KW-1185">Reference proteome</keyword>
<evidence type="ECO:0000313" key="10">
    <source>
        <dbReference type="Proteomes" id="UP000586093"/>
    </source>
</evidence>
<dbReference type="InterPro" id="IPR019874">
    <property type="entry name" value="RF_methyltr_PrmC"/>
</dbReference>
<dbReference type="Pfam" id="PF17827">
    <property type="entry name" value="PrmC_N"/>
    <property type="match status" value="1"/>
</dbReference>
<dbReference type="InterPro" id="IPR040758">
    <property type="entry name" value="PrmC_N"/>
</dbReference>
<name>A0A839HK99_9BURK</name>
<sequence length="300" mass="30791">MSPPTGTTVGQALAAARAAGVERLDALALLGALLQRPRSWLMAHDEAPLGAAAPAWAAQLARRAAGEPLAYLLGTKDFHGLELAVGPAVLVPRPDTETLVDWALDLVPPGAPWRVADLGTGSGAIALAVAVARPAARLVAVDASAAALAVAAANARHLGLDRDAGGPSGPEAAAPSGPTPPPAHPRFEARLGSWWAPLAGERFELVLSNPPYIAEGDPHLAALRHEPAMALSSGPDGLDAIRQITAGAAAHLQPGGWLLFEHGWDQAEAVAALLRTAGFQQVQHRLDLAGHRRCTGGCRT</sequence>
<feature type="binding site" evidence="5">
    <location>
        <begin position="119"/>
        <end position="123"/>
    </location>
    <ligand>
        <name>S-adenosyl-L-methionine</name>
        <dbReference type="ChEBI" id="CHEBI:59789"/>
    </ligand>
</feature>
<dbReference type="SUPFAM" id="SSF53335">
    <property type="entry name" value="S-adenosyl-L-methionine-dependent methyltransferases"/>
    <property type="match status" value="1"/>
</dbReference>
<dbReference type="InterPro" id="IPR029063">
    <property type="entry name" value="SAM-dependent_MTases_sf"/>
</dbReference>
<feature type="domain" description="Release factor glutamine methyltransferase N-terminal" evidence="8">
    <location>
        <begin position="17"/>
        <end position="74"/>
    </location>
</feature>
<dbReference type="InterPro" id="IPR007848">
    <property type="entry name" value="Small_mtfrase_dom"/>
</dbReference>
<feature type="domain" description="Methyltransferase small" evidence="7">
    <location>
        <begin position="114"/>
        <end position="160"/>
    </location>
</feature>
<evidence type="ECO:0000256" key="2">
    <source>
        <dbReference type="ARBA" id="ARBA00022679"/>
    </source>
</evidence>
<evidence type="ECO:0000256" key="5">
    <source>
        <dbReference type="HAMAP-Rule" id="MF_02126"/>
    </source>
</evidence>
<dbReference type="InterPro" id="IPR050320">
    <property type="entry name" value="N5-glutamine_MTase"/>
</dbReference>
<feature type="binding site" evidence="5">
    <location>
        <begin position="209"/>
        <end position="212"/>
    </location>
    <ligand>
        <name>substrate</name>
    </ligand>
</feature>
<dbReference type="InterPro" id="IPR002052">
    <property type="entry name" value="DNA_methylase_N6_adenine_CS"/>
</dbReference>
<dbReference type="EMBL" id="JACIVI010000002">
    <property type="protein sequence ID" value="MBB1162146.1"/>
    <property type="molecule type" value="Genomic_DNA"/>
</dbReference>
<comment type="caution">
    <text evidence="5">Lacks conserved residue(s) required for the propagation of feature annotation.</text>
</comment>
<dbReference type="InterPro" id="IPR004556">
    <property type="entry name" value="HemK-like"/>
</dbReference>
<evidence type="ECO:0000256" key="4">
    <source>
        <dbReference type="ARBA" id="ARBA00048391"/>
    </source>
</evidence>
<evidence type="ECO:0000259" key="7">
    <source>
        <dbReference type="Pfam" id="PF05175"/>
    </source>
</evidence>
<protein>
    <recommendedName>
        <fullName evidence="5">Release factor glutamine methyltransferase</fullName>
        <shortName evidence="5">RF MTase</shortName>
        <ecNumber evidence="5">2.1.1.297</ecNumber>
    </recommendedName>
    <alternativeName>
        <fullName evidence="5">N5-glutamine methyltransferase PrmC</fullName>
    </alternativeName>
    <alternativeName>
        <fullName evidence="5">Protein-(glutamine-N5) MTase PrmC</fullName>
    </alternativeName>
    <alternativeName>
        <fullName evidence="5">Protein-glutamine N-methyltransferase PrmC</fullName>
    </alternativeName>
</protein>
<dbReference type="EC" id="2.1.1.297" evidence="5"/>
<dbReference type="PANTHER" id="PTHR18895:SF74">
    <property type="entry name" value="MTRF1L RELEASE FACTOR GLUTAMINE METHYLTRANSFERASE"/>
    <property type="match status" value="1"/>
</dbReference>
<evidence type="ECO:0000256" key="3">
    <source>
        <dbReference type="ARBA" id="ARBA00022691"/>
    </source>
</evidence>
<accession>A0A839HK99</accession>
<comment type="caution">
    <text evidence="9">The sequence shown here is derived from an EMBL/GenBank/DDBJ whole genome shotgun (WGS) entry which is preliminary data.</text>
</comment>
<dbReference type="HAMAP" id="MF_02126">
    <property type="entry name" value="RF_methyltr_PrmC"/>
    <property type="match status" value="1"/>
</dbReference>